<keyword evidence="11" id="KW-0560">Oxidoreductase</keyword>
<dbReference type="PROSITE" id="PS51384">
    <property type="entry name" value="FAD_FR"/>
    <property type="match status" value="1"/>
</dbReference>
<evidence type="ECO:0000256" key="18">
    <source>
        <dbReference type="SAM" id="SignalP"/>
    </source>
</evidence>
<dbReference type="InterPro" id="IPR051410">
    <property type="entry name" value="Ferric/Cupric_Reductase"/>
</dbReference>
<feature type="transmembrane region" description="Helical" evidence="17">
    <location>
        <begin position="370"/>
        <end position="388"/>
    </location>
</feature>
<dbReference type="Pfam" id="PF08030">
    <property type="entry name" value="NAD_binding_6"/>
    <property type="match status" value="1"/>
</dbReference>
<evidence type="ECO:0000256" key="8">
    <source>
        <dbReference type="ARBA" id="ARBA00022827"/>
    </source>
</evidence>
<reference evidence="20" key="1">
    <citation type="submission" date="2022-12" db="EMBL/GenBank/DDBJ databases">
        <authorList>
            <person name="Brejova B."/>
        </authorList>
    </citation>
    <scope>NUCLEOTIDE SEQUENCE</scope>
</reference>
<evidence type="ECO:0000256" key="12">
    <source>
        <dbReference type="ARBA" id="ARBA00023065"/>
    </source>
</evidence>
<feature type="transmembrane region" description="Helical" evidence="17">
    <location>
        <begin position="271"/>
        <end position="292"/>
    </location>
</feature>
<dbReference type="PROSITE" id="PS51257">
    <property type="entry name" value="PROKAR_LIPOPROTEIN"/>
    <property type="match status" value="1"/>
</dbReference>
<feature type="transmembrane region" description="Helical" evidence="17">
    <location>
        <begin position="230"/>
        <end position="251"/>
    </location>
</feature>
<dbReference type="Proteomes" id="UP001152885">
    <property type="component" value="Unassembled WGS sequence"/>
</dbReference>
<evidence type="ECO:0000256" key="16">
    <source>
        <dbReference type="SAM" id="MobiDB-lite"/>
    </source>
</evidence>
<keyword evidence="5" id="KW-1003">Cell membrane</keyword>
<dbReference type="InterPro" id="IPR013121">
    <property type="entry name" value="Fe_red_NAD-bd_6"/>
</dbReference>
<feature type="transmembrane region" description="Helical" evidence="17">
    <location>
        <begin position="313"/>
        <end position="332"/>
    </location>
</feature>
<dbReference type="Gene3D" id="3.40.50.80">
    <property type="entry name" value="Nucleotide-binding domain of ferredoxin-NADP reductase (FNR) module"/>
    <property type="match status" value="1"/>
</dbReference>
<dbReference type="GO" id="GO:0015677">
    <property type="term" value="P:copper ion import"/>
    <property type="evidence" value="ECO:0007669"/>
    <property type="project" value="TreeGrafter"/>
</dbReference>
<accession>A0A9W4X8X1</accession>
<dbReference type="EC" id="1.16.1.9" evidence="3"/>
<dbReference type="PANTHER" id="PTHR32361">
    <property type="entry name" value="FERRIC/CUPRIC REDUCTASE TRANSMEMBRANE COMPONENT"/>
    <property type="match status" value="1"/>
</dbReference>
<name>A0A9W4X8X1_9ASCO</name>
<keyword evidence="4" id="KW-0813">Transport</keyword>
<evidence type="ECO:0000256" key="13">
    <source>
        <dbReference type="ARBA" id="ARBA00023136"/>
    </source>
</evidence>
<keyword evidence="6" id="KW-0285">Flavoprotein</keyword>
<feature type="transmembrane region" description="Helical" evidence="17">
    <location>
        <begin position="344"/>
        <end position="363"/>
    </location>
</feature>
<dbReference type="SFLD" id="SFLDS00052">
    <property type="entry name" value="Ferric_Reductase_Domain"/>
    <property type="match status" value="1"/>
</dbReference>
<evidence type="ECO:0000313" key="21">
    <source>
        <dbReference type="Proteomes" id="UP001152885"/>
    </source>
</evidence>
<evidence type="ECO:0000256" key="5">
    <source>
        <dbReference type="ARBA" id="ARBA00022475"/>
    </source>
</evidence>
<keyword evidence="10 17" id="KW-1133">Transmembrane helix</keyword>
<dbReference type="InterPro" id="IPR039261">
    <property type="entry name" value="FNR_nucleotide-bd"/>
</dbReference>
<feature type="domain" description="FAD-binding FR-type" evidence="19">
    <location>
        <begin position="404"/>
        <end position="523"/>
    </location>
</feature>
<evidence type="ECO:0000256" key="9">
    <source>
        <dbReference type="ARBA" id="ARBA00022982"/>
    </source>
</evidence>
<evidence type="ECO:0000256" key="14">
    <source>
        <dbReference type="ARBA" id="ARBA00023180"/>
    </source>
</evidence>
<dbReference type="PANTHER" id="PTHR32361:SF9">
    <property type="entry name" value="FERRIC REDUCTASE TRANSMEMBRANE COMPONENT 3-RELATED"/>
    <property type="match status" value="1"/>
</dbReference>
<feature type="region of interest" description="Disordered" evidence="16">
    <location>
        <begin position="616"/>
        <end position="635"/>
    </location>
</feature>
<dbReference type="CDD" id="cd06186">
    <property type="entry name" value="NOX_Duox_like_FAD_NADP"/>
    <property type="match status" value="1"/>
</dbReference>
<gene>
    <name evidence="20" type="ORF">CANVERA_P1029</name>
</gene>
<dbReference type="SUPFAM" id="SSF63380">
    <property type="entry name" value="Riboflavin synthase domain-like"/>
    <property type="match status" value="1"/>
</dbReference>
<dbReference type="GO" id="GO:0006879">
    <property type="term" value="P:intracellular iron ion homeostasis"/>
    <property type="evidence" value="ECO:0007669"/>
    <property type="project" value="TreeGrafter"/>
</dbReference>
<feature type="chain" id="PRO_5040954478" description="ferric-chelate reductase (NADPH)" evidence="18">
    <location>
        <begin position="18"/>
        <end position="794"/>
    </location>
</feature>
<dbReference type="Pfam" id="PF01794">
    <property type="entry name" value="Ferric_reduct"/>
    <property type="match status" value="1"/>
</dbReference>
<evidence type="ECO:0000256" key="17">
    <source>
        <dbReference type="SAM" id="Phobius"/>
    </source>
</evidence>
<organism evidence="20 21">
    <name type="scientific">Candida verbasci</name>
    <dbReference type="NCBI Taxonomy" id="1227364"/>
    <lineage>
        <taxon>Eukaryota</taxon>
        <taxon>Fungi</taxon>
        <taxon>Dikarya</taxon>
        <taxon>Ascomycota</taxon>
        <taxon>Saccharomycotina</taxon>
        <taxon>Pichiomycetes</taxon>
        <taxon>Debaryomycetaceae</taxon>
        <taxon>Candida/Lodderomyces clade</taxon>
        <taxon>Candida</taxon>
    </lineage>
</organism>
<dbReference type="GO" id="GO:0052851">
    <property type="term" value="F:ferric-chelate reductase (NADPH) activity"/>
    <property type="evidence" value="ECO:0007669"/>
    <property type="project" value="UniProtKB-EC"/>
</dbReference>
<protein>
    <recommendedName>
        <fullName evidence="3">ferric-chelate reductase (NADPH)</fullName>
        <ecNumber evidence="3">1.16.1.9</ecNumber>
    </recommendedName>
</protein>
<dbReference type="InterPro" id="IPR013112">
    <property type="entry name" value="FAD-bd_8"/>
</dbReference>
<evidence type="ECO:0000256" key="6">
    <source>
        <dbReference type="ARBA" id="ARBA00022630"/>
    </source>
</evidence>
<comment type="subcellular location">
    <subcellularLocation>
        <location evidence="1">Cell membrane</location>
        <topology evidence="1">Multi-pass membrane protein</topology>
    </subcellularLocation>
</comment>
<evidence type="ECO:0000256" key="15">
    <source>
        <dbReference type="ARBA" id="ARBA00048483"/>
    </source>
</evidence>
<keyword evidence="9" id="KW-0249">Electron transport</keyword>
<comment type="similarity">
    <text evidence="2">Belongs to the ferric reductase (FRE) family.</text>
</comment>
<dbReference type="Pfam" id="PF08022">
    <property type="entry name" value="FAD_binding_8"/>
    <property type="match status" value="1"/>
</dbReference>
<evidence type="ECO:0000256" key="4">
    <source>
        <dbReference type="ARBA" id="ARBA00022448"/>
    </source>
</evidence>
<keyword evidence="21" id="KW-1185">Reference proteome</keyword>
<feature type="signal peptide" evidence="18">
    <location>
        <begin position="1"/>
        <end position="17"/>
    </location>
</feature>
<feature type="transmembrane region" description="Helical" evidence="17">
    <location>
        <begin position="394"/>
        <end position="412"/>
    </location>
</feature>
<dbReference type="GO" id="GO:0006826">
    <property type="term" value="P:iron ion transport"/>
    <property type="evidence" value="ECO:0007669"/>
    <property type="project" value="TreeGrafter"/>
</dbReference>
<dbReference type="InterPro" id="IPR013130">
    <property type="entry name" value="Fe3_Rdtase_TM_dom"/>
</dbReference>
<dbReference type="AlphaFoldDB" id="A0A9W4X8X1"/>
<sequence>MKVQFILYLIFSIGCFARSSDYSAQGDRKYFWGCNGALSASVSFCSPTNYTCKCVDKNFQASIAGCLDQIGKATKGAKSGMVNYCENYAMSKIDDDWYDDALKYYKKNGKNACEIPNFNMIISIDTPFILNKAIAEAYAESYTRFYNNKDDSLYYGAACLGYWLLVLLISSMSNFTKFMFPNLVKKMTNSIINYYRKYLSIPAMFHKKKSQEQSFFHIFSFLILSRMESLIIFLFYCVTIMLMSINLKAIQGDALYTAKYMAEIRYVADRSGIIATIEMPLIFLFAGRNNFLQWLTGFNYSTFVGFHRHTARIMFMLVVIHAVCFTINFGSYYKTALAEQYLRWGITAAVAGGVIMIQSMLYLRRRWYEVFLIFHIILAAFWTAGAWLHVKDLGYIWFVYPSVAVWSFDRVVRIGRLFAFGFPHATVTLLSDETLKVIISKPNYWHSIPGGHAFIHFLKPTYFWQSHPFTYTDSYEDKNYLILYCKVKGGITHSLYRLLVNSPGRSCQVRVSVEGPYGEPTPAKYADSAVFIAGGNGIPGIYSEILDIALKSKHSENNKLKLHWVVREYPSLYWFYEELLKLRNTRIETTIYVTKPDCHIFIEEFNNRFNAVEKSSCPDSEGDSNDPCEEQDEKLDSSIKEKYKTNIECTDSEEKLCGHDIVEKIKHELSHITFKEGRPIIKDLMTQEVIESNDSVAFVTCGHGAMVDEFCAIPYNTSCLCQSKEALATYTSCYVTRPEITTDLDQFSSSWSNDEVSSIEKNSSVKEDIKEEEFEKDLDYSSIINNIKLELSHI</sequence>
<feature type="compositionally biased region" description="Acidic residues" evidence="16">
    <location>
        <begin position="620"/>
        <end position="633"/>
    </location>
</feature>
<evidence type="ECO:0000256" key="7">
    <source>
        <dbReference type="ARBA" id="ARBA00022692"/>
    </source>
</evidence>
<evidence type="ECO:0000256" key="10">
    <source>
        <dbReference type="ARBA" id="ARBA00022989"/>
    </source>
</evidence>
<dbReference type="OrthoDB" id="167398at2759"/>
<evidence type="ECO:0000313" key="20">
    <source>
        <dbReference type="EMBL" id="CAI5756512.1"/>
    </source>
</evidence>
<proteinExistence type="inferred from homology"/>
<evidence type="ECO:0000259" key="19">
    <source>
        <dbReference type="PROSITE" id="PS51384"/>
    </source>
</evidence>
<dbReference type="EMBL" id="CANTUO010000001">
    <property type="protein sequence ID" value="CAI5756512.1"/>
    <property type="molecule type" value="Genomic_DNA"/>
</dbReference>
<keyword evidence="13 17" id="KW-0472">Membrane</keyword>
<dbReference type="SFLD" id="SFLDG01168">
    <property type="entry name" value="Ferric_reductase_subgroup_(FRE"/>
    <property type="match status" value="1"/>
</dbReference>
<keyword evidence="18" id="KW-0732">Signal</keyword>
<evidence type="ECO:0000256" key="3">
    <source>
        <dbReference type="ARBA" id="ARBA00012668"/>
    </source>
</evidence>
<evidence type="ECO:0000256" key="1">
    <source>
        <dbReference type="ARBA" id="ARBA00004651"/>
    </source>
</evidence>
<comment type="catalytic activity">
    <reaction evidence="15">
        <text>2 a Fe(II)-siderophore + NADP(+) + H(+) = 2 a Fe(III)-siderophore + NADPH</text>
        <dbReference type="Rhea" id="RHEA:28795"/>
        <dbReference type="Rhea" id="RHEA-COMP:11342"/>
        <dbReference type="Rhea" id="RHEA-COMP:11344"/>
        <dbReference type="ChEBI" id="CHEBI:15378"/>
        <dbReference type="ChEBI" id="CHEBI:29033"/>
        <dbReference type="ChEBI" id="CHEBI:29034"/>
        <dbReference type="ChEBI" id="CHEBI:57783"/>
        <dbReference type="ChEBI" id="CHEBI:58349"/>
        <dbReference type="EC" id="1.16.1.9"/>
    </reaction>
</comment>
<keyword evidence="8" id="KW-0274">FAD</keyword>
<dbReference type="SUPFAM" id="SSF52343">
    <property type="entry name" value="Ferredoxin reductase-like, C-terminal NADP-linked domain"/>
    <property type="match status" value="1"/>
</dbReference>
<feature type="transmembrane region" description="Helical" evidence="17">
    <location>
        <begin position="153"/>
        <end position="176"/>
    </location>
</feature>
<dbReference type="InterPro" id="IPR017938">
    <property type="entry name" value="Riboflavin_synthase-like_b-brl"/>
</dbReference>
<keyword evidence="7 17" id="KW-0812">Transmembrane</keyword>
<dbReference type="InterPro" id="IPR017927">
    <property type="entry name" value="FAD-bd_FR_type"/>
</dbReference>
<evidence type="ECO:0000256" key="2">
    <source>
        <dbReference type="ARBA" id="ARBA00006278"/>
    </source>
</evidence>
<evidence type="ECO:0000256" key="11">
    <source>
        <dbReference type="ARBA" id="ARBA00023002"/>
    </source>
</evidence>
<keyword evidence="14" id="KW-0325">Glycoprotein</keyword>
<dbReference type="GO" id="GO:0005886">
    <property type="term" value="C:plasma membrane"/>
    <property type="evidence" value="ECO:0007669"/>
    <property type="project" value="UniProtKB-SubCell"/>
</dbReference>
<keyword evidence="12" id="KW-0406">Ion transport</keyword>
<comment type="caution">
    <text evidence="20">The sequence shown here is derived from an EMBL/GenBank/DDBJ whole genome shotgun (WGS) entry which is preliminary data.</text>
</comment>